<name>A0A7W8CW50_9FIRM</name>
<organism evidence="1 2">
    <name type="scientific">Catenisphaera adipataccumulans</name>
    <dbReference type="NCBI Taxonomy" id="700500"/>
    <lineage>
        <taxon>Bacteria</taxon>
        <taxon>Bacillati</taxon>
        <taxon>Bacillota</taxon>
        <taxon>Erysipelotrichia</taxon>
        <taxon>Erysipelotrichales</taxon>
        <taxon>Erysipelotrichaceae</taxon>
        <taxon>Catenisphaera</taxon>
    </lineage>
</organism>
<sequence>MSKMITVEPGFQYSVNIGYDLNNNDKLKSFIPTRSSLELLKEILLSTRQDSNERSRVLIGAYGKGKSHIILTIMSILMQKDRNLFVHLMPKIEENLELKQLVDNYYSDPHNKIFPVIINGATTSLSQAFLLALQRTLDENNLDLMPETNYGAAIQTIEKWKEKYPEVFEKFKKEISVPIDQFISELEDYNVEIYHEFEKIYPSLTAGSTFNPFIGLDVVDLYESVAKSLKKRGYLGIYVVYDEFSKYLESNITEASVSDTKMLQDFAEKCNRSHDAQMHLLLISHKEISNYIDKLPKQKVDGWRGVSERFKHIHLNNNFTQTYEIISSVIKKSPKLWNRFCNIHKTQFEELNDRYKNHAMFSNSADNEINITIYGCYPLHPVSTYILPRLSERIAQNERTLFTFLSADGPSTLTAFLRKYGDNTFKLLTPDLIFDYFDPVFQKEPISGEIYKNYILTKTILEQIEGQELETKIIKTIALIYMLGQFEIIKPTKDELVGIFSMEYPTDSIEESVQHLIKDEYVIYLKQSNGYLKLKQSSGIDIEHKIEDMIASLAVSFSLKEALNSSNVDNYLYPSRYNDEKEMIRYFKFEFIEEQELIEDIDWNKKSENIQADGIIYGIIVNNGESIKSIKEKILKTSKNTERCIFIIPKKAVNIEKVVKQYEAIKMLRNKVGEDSLLFEEYEVIYEDLQEVITNFIRGYTHPEEYKSLYIYEGEEQVIVRKAELTDLASNICYRVFYDTPVINNEAINKNEITSIARKSRRKIMNGLLRNRLEPKLGLIGTGQEVSILRSTLIRKEIFIDDESGVRINLSPSDNKMKKVLDHIVAFVIQAKQCGYVPFSQLYDELISPEHHIGLRKGVIPIYIAAVFHEYYDEIIILNDLGQIPLTADALQSINASPDEYKLKYLDWDEEKQKFVTNIAGIFNRYVIDAEKSLSAYEFASLAMKRWFLALPKYSKEIKKMGDHPVDIRYRKMAKLLKQNLSGNELLFERLPKAFGYQEFSEGLAENIAEAKRFYDSAISNLKEKLILDTKEIYSISTNRAKLQKSSLTSIIRDWCETLDDHVFEQLFDNGTDKCLGLFKDVTNDEYTFINKLAKIATGLRIEDWDDETEERFISNLKQYKETAENFHTQEPQERSETTAEYEIHFRSDDGSSEIKRFDRVESSKKGKLLYNSIMADIDSMGYSISDQEKRQILMDILKKMC</sequence>
<evidence type="ECO:0000313" key="2">
    <source>
        <dbReference type="Proteomes" id="UP000539953"/>
    </source>
</evidence>
<dbReference type="RefSeq" id="WP_183327550.1">
    <property type="nucleotide sequence ID" value="NZ_JACHHK010000002.1"/>
</dbReference>
<protein>
    <submittedName>
        <fullName evidence="1">Uncharacterized protein</fullName>
    </submittedName>
</protein>
<keyword evidence="2" id="KW-1185">Reference proteome</keyword>
<dbReference type="AlphaFoldDB" id="A0A7W8CW50"/>
<comment type="caution">
    <text evidence="1">The sequence shown here is derived from an EMBL/GenBank/DDBJ whole genome shotgun (WGS) entry which is preliminary data.</text>
</comment>
<dbReference type="EMBL" id="JACHHK010000002">
    <property type="protein sequence ID" value="MBB5182683.1"/>
    <property type="molecule type" value="Genomic_DNA"/>
</dbReference>
<reference evidence="1 2" key="1">
    <citation type="submission" date="2020-08" db="EMBL/GenBank/DDBJ databases">
        <title>Genomic Encyclopedia of Type Strains, Phase IV (KMG-IV): sequencing the most valuable type-strain genomes for metagenomic binning, comparative biology and taxonomic classification.</title>
        <authorList>
            <person name="Goeker M."/>
        </authorList>
    </citation>
    <scope>NUCLEOTIDE SEQUENCE [LARGE SCALE GENOMIC DNA]</scope>
    <source>
        <strain evidence="1 2">DSM 25799</strain>
    </source>
</reference>
<proteinExistence type="predicted"/>
<evidence type="ECO:0000313" key="1">
    <source>
        <dbReference type="EMBL" id="MBB5182683.1"/>
    </source>
</evidence>
<gene>
    <name evidence="1" type="ORF">HNQ47_000702</name>
</gene>
<dbReference type="Proteomes" id="UP000539953">
    <property type="component" value="Unassembled WGS sequence"/>
</dbReference>
<accession>A0A7W8CW50</accession>